<dbReference type="SUPFAM" id="SSF47565">
    <property type="entry name" value="Insect pheromone/odorant-binding proteins"/>
    <property type="match status" value="1"/>
</dbReference>
<evidence type="ECO:0000256" key="1">
    <source>
        <dbReference type="SAM" id="SignalP"/>
    </source>
</evidence>
<dbReference type="EMBL" id="JAVRBK010000002">
    <property type="protein sequence ID" value="KAK5647386.1"/>
    <property type="molecule type" value="Genomic_DNA"/>
</dbReference>
<dbReference type="InterPro" id="IPR006170">
    <property type="entry name" value="PBP/GOBP"/>
</dbReference>
<dbReference type="Gene3D" id="1.10.238.20">
    <property type="entry name" value="Pheromone/general odorant binding protein domain"/>
    <property type="match status" value="1"/>
</dbReference>
<dbReference type="Pfam" id="PF01395">
    <property type="entry name" value="PBP_GOBP"/>
    <property type="match status" value="1"/>
</dbReference>
<feature type="signal peptide" evidence="1">
    <location>
        <begin position="1"/>
        <end position="17"/>
    </location>
</feature>
<dbReference type="AlphaFoldDB" id="A0AAN7VLK2"/>
<gene>
    <name evidence="2" type="ORF">RI129_002278</name>
</gene>
<reference evidence="2 3" key="1">
    <citation type="journal article" date="2024" name="Insects">
        <title>An Improved Chromosome-Level Genome Assembly of the Firefly Pyrocoelia pectoralis.</title>
        <authorList>
            <person name="Fu X."/>
            <person name="Meyer-Rochow V.B."/>
            <person name="Ballantyne L."/>
            <person name="Zhu X."/>
        </authorList>
    </citation>
    <scope>NUCLEOTIDE SEQUENCE [LARGE SCALE GENOMIC DNA]</scope>
    <source>
        <strain evidence="2">XCY_ONT2</strain>
    </source>
</reference>
<protein>
    <submittedName>
        <fullName evidence="2">Uncharacterized protein</fullName>
    </submittedName>
</protein>
<organism evidence="2 3">
    <name type="scientific">Pyrocoelia pectoralis</name>
    <dbReference type="NCBI Taxonomy" id="417401"/>
    <lineage>
        <taxon>Eukaryota</taxon>
        <taxon>Metazoa</taxon>
        <taxon>Ecdysozoa</taxon>
        <taxon>Arthropoda</taxon>
        <taxon>Hexapoda</taxon>
        <taxon>Insecta</taxon>
        <taxon>Pterygota</taxon>
        <taxon>Neoptera</taxon>
        <taxon>Endopterygota</taxon>
        <taxon>Coleoptera</taxon>
        <taxon>Polyphaga</taxon>
        <taxon>Elateriformia</taxon>
        <taxon>Elateroidea</taxon>
        <taxon>Lampyridae</taxon>
        <taxon>Lampyrinae</taxon>
        <taxon>Pyrocoelia</taxon>
    </lineage>
</organism>
<evidence type="ECO:0000313" key="2">
    <source>
        <dbReference type="EMBL" id="KAK5647386.1"/>
    </source>
</evidence>
<feature type="chain" id="PRO_5043036487" evidence="1">
    <location>
        <begin position="18"/>
        <end position="121"/>
    </location>
</feature>
<dbReference type="InterPro" id="IPR036728">
    <property type="entry name" value="PBP_GOBP_sf"/>
</dbReference>
<keyword evidence="1" id="KW-0732">Signal</keyword>
<keyword evidence="3" id="KW-1185">Reference proteome</keyword>
<comment type="caution">
    <text evidence="2">The sequence shown here is derived from an EMBL/GenBank/DDBJ whole genome shotgun (WGS) entry which is preliminary data.</text>
</comment>
<accession>A0AAN7VLK2</accession>
<dbReference type="CDD" id="cd23992">
    <property type="entry name" value="PBP_GOBP"/>
    <property type="match status" value="1"/>
</dbReference>
<sequence length="121" mass="13849">MWIIFYIFVVITELIEYQKECAAEAGIKGETIKKVIKDLAAGQFPSLDQLKRFPLCMMTKVGFMDENGNLNPDPLKKYLDAIRKEPQTVMGCKDRKGEDILSTACEICLCVYQEGFKKRMN</sequence>
<proteinExistence type="predicted"/>
<dbReference type="Proteomes" id="UP001329430">
    <property type="component" value="Chromosome 2"/>
</dbReference>
<evidence type="ECO:0000313" key="3">
    <source>
        <dbReference type="Proteomes" id="UP001329430"/>
    </source>
</evidence>
<dbReference type="GO" id="GO:0005549">
    <property type="term" value="F:odorant binding"/>
    <property type="evidence" value="ECO:0007669"/>
    <property type="project" value="InterPro"/>
</dbReference>
<name>A0AAN7VLK2_9COLE</name>